<dbReference type="PANTHER" id="PTHR36573">
    <property type="entry name" value="INTERMEMBRANE PHOSPHOLIPID TRANSPORT SYSTEM BINDING PROTEIN MLAC"/>
    <property type="match status" value="1"/>
</dbReference>
<dbReference type="Proteomes" id="UP000078476">
    <property type="component" value="Unassembled WGS sequence"/>
</dbReference>
<dbReference type="InterPro" id="IPR017842">
    <property type="entry name" value="Hopanoid_biosyn-assoc_HpnM"/>
</dbReference>
<feature type="chain" id="PRO_5008069467" evidence="1">
    <location>
        <begin position="24"/>
        <end position="201"/>
    </location>
</feature>
<keyword evidence="1" id="KW-0732">Signal</keyword>
<feature type="signal peptide" evidence="1">
    <location>
        <begin position="1"/>
        <end position="23"/>
    </location>
</feature>
<dbReference type="InterPro" id="IPR042245">
    <property type="entry name" value="Tgt2/MlaC_sf"/>
</dbReference>
<dbReference type="Pfam" id="PF05494">
    <property type="entry name" value="MlaC"/>
    <property type="match status" value="1"/>
</dbReference>
<dbReference type="PANTHER" id="PTHR36573:SF1">
    <property type="entry name" value="INTERMEMBRANE PHOSPHOLIPID TRANSPORT SYSTEM BINDING PROTEIN MLAC"/>
    <property type="match status" value="1"/>
</dbReference>
<dbReference type="PIRSF" id="PIRSF004649">
    <property type="entry name" value="MlaC"/>
    <property type="match status" value="1"/>
</dbReference>
<name>A0A177NRQ5_9GAMM</name>
<accession>A0A177NRQ5</accession>
<evidence type="ECO:0000313" key="2">
    <source>
        <dbReference type="EMBL" id="OAI20552.1"/>
    </source>
</evidence>
<proteinExistence type="predicted"/>
<organism evidence="2 3">
    <name type="scientific">Methylomonas lenta</name>
    <dbReference type="NCBI Taxonomy" id="980561"/>
    <lineage>
        <taxon>Bacteria</taxon>
        <taxon>Pseudomonadati</taxon>
        <taxon>Pseudomonadota</taxon>
        <taxon>Gammaproteobacteria</taxon>
        <taxon>Methylococcales</taxon>
        <taxon>Methylococcaceae</taxon>
        <taxon>Methylomonas</taxon>
    </lineage>
</organism>
<dbReference type="RefSeq" id="WP_066977634.1">
    <property type="nucleotide sequence ID" value="NZ_LUUI01000042.1"/>
</dbReference>
<evidence type="ECO:0000313" key="3">
    <source>
        <dbReference type="Proteomes" id="UP000078476"/>
    </source>
</evidence>
<sequence length="201" mass="22642">MVRKIYLSLSFLVLFLTTSFALAEEISAKQVVESFQGQLIEVMKAGKELGFQGRYDKLDQAVKNSHDLPKIARIVVGKQWETLTAEQQAKLETVFTQLSVSAYAHNFKDFSGESFTFVSEEETGRGGVVIHTNLNIPGEKAIKFDYMMKKKDDSWQIINIIADGVSDLALKRSDYTSVLNRDGFDALITKINEKIESYAKQ</sequence>
<protein>
    <submittedName>
        <fullName evidence="2">Hopanoid biosynthesis protein HpnM</fullName>
    </submittedName>
</protein>
<dbReference type="EMBL" id="LUUI01000042">
    <property type="protein sequence ID" value="OAI20552.1"/>
    <property type="molecule type" value="Genomic_DNA"/>
</dbReference>
<dbReference type="STRING" id="980561.A1359_20850"/>
<dbReference type="NCBIfam" id="TIGR03481">
    <property type="entry name" value="HpnM"/>
    <property type="match status" value="1"/>
</dbReference>
<keyword evidence="3" id="KW-1185">Reference proteome</keyword>
<dbReference type="InterPro" id="IPR008869">
    <property type="entry name" value="MlaC/ttg2D"/>
</dbReference>
<evidence type="ECO:0000256" key="1">
    <source>
        <dbReference type="SAM" id="SignalP"/>
    </source>
</evidence>
<comment type="caution">
    <text evidence="2">The sequence shown here is derived from an EMBL/GenBank/DDBJ whole genome shotgun (WGS) entry which is preliminary data.</text>
</comment>
<reference evidence="2 3" key="1">
    <citation type="submission" date="2016-03" db="EMBL/GenBank/DDBJ databases">
        <authorList>
            <person name="Ploux O."/>
        </authorList>
    </citation>
    <scope>NUCLEOTIDE SEQUENCE [LARGE SCALE GENOMIC DNA]</scope>
    <source>
        <strain evidence="2 3">R-45370</strain>
    </source>
</reference>
<dbReference type="AlphaFoldDB" id="A0A177NRQ5"/>
<dbReference type="OrthoDB" id="9787053at2"/>
<dbReference type="Gene3D" id="3.10.450.710">
    <property type="entry name" value="Tgt2/MlaC"/>
    <property type="match status" value="1"/>
</dbReference>
<gene>
    <name evidence="2" type="ORF">A1359_20850</name>
</gene>